<dbReference type="Proteomes" id="UP000596074">
    <property type="component" value="Chromosome"/>
</dbReference>
<dbReference type="EMBL" id="CP046056">
    <property type="protein sequence ID" value="QQD24236.1"/>
    <property type="molecule type" value="Genomic_DNA"/>
</dbReference>
<dbReference type="Gene3D" id="1.10.8.420">
    <property type="entry name" value="RecR Domain 1"/>
    <property type="match status" value="1"/>
</dbReference>
<dbReference type="GO" id="GO:0006281">
    <property type="term" value="P:DNA repair"/>
    <property type="evidence" value="ECO:0007669"/>
    <property type="project" value="UniProtKB-UniRule"/>
</dbReference>
<dbReference type="GO" id="GO:0006310">
    <property type="term" value="P:DNA recombination"/>
    <property type="evidence" value="ECO:0007669"/>
    <property type="project" value="UniProtKB-UniRule"/>
</dbReference>
<comment type="function">
    <text evidence="7">May play a role in DNA repair. It seems to be involved in an RecBC-independent recombinational process of DNA repair. It may act with RecF and RecO.</text>
</comment>
<dbReference type="InterPro" id="IPR006171">
    <property type="entry name" value="TOPRIM_dom"/>
</dbReference>
<keyword evidence="10" id="KW-1185">Reference proteome</keyword>
<keyword evidence="3 7" id="KW-0863">Zinc-finger</keyword>
<gene>
    <name evidence="7 9" type="primary">recR</name>
    <name evidence="9" type="ORF">GJQ55_06980</name>
</gene>
<dbReference type="GO" id="GO:0003677">
    <property type="term" value="F:DNA binding"/>
    <property type="evidence" value="ECO:0007669"/>
    <property type="project" value="UniProtKB-UniRule"/>
</dbReference>
<organism evidence="9 10">
    <name type="scientific">Venatoribacter cucullus</name>
    <dbReference type="NCBI Taxonomy" id="2661630"/>
    <lineage>
        <taxon>Bacteria</taxon>
        <taxon>Pseudomonadati</taxon>
        <taxon>Pseudomonadota</taxon>
        <taxon>Gammaproteobacteria</taxon>
        <taxon>Oceanospirillales</taxon>
        <taxon>Oceanospirillaceae</taxon>
        <taxon>Venatoribacter</taxon>
    </lineage>
</organism>
<dbReference type="PANTHER" id="PTHR30446:SF0">
    <property type="entry name" value="RECOMBINATION PROTEIN RECR"/>
    <property type="match status" value="1"/>
</dbReference>
<dbReference type="PANTHER" id="PTHR30446">
    <property type="entry name" value="RECOMBINATION PROTEIN RECR"/>
    <property type="match status" value="1"/>
</dbReference>
<dbReference type="Pfam" id="PF21176">
    <property type="entry name" value="RecR_HhH"/>
    <property type="match status" value="1"/>
</dbReference>
<dbReference type="GO" id="GO:0008270">
    <property type="term" value="F:zinc ion binding"/>
    <property type="evidence" value="ECO:0007669"/>
    <property type="project" value="UniProtKB-KW"/>
</dbReference>
<dbReference type="InterPro" id="IPR015967">
    <property type="entry name" value="Rcmb_RecR_Znf"/>
</dbReference>
<evidence type="ECO:0000256" key="4">
    <source>
        <dbReference type="ARBA" id="ARBA00022833"/>
    </source>
</evidence>
<keyword evidence="1 7" id="KW-0479">Metal-binding</keyword>
<evidence type="ECO:0000256" key="5">
    <source>
        <dbReference type="ARBA" id="ARBA00023172"/>
    </source>
</evidence>
<evidence type="ECO:0000256" key="7">
    <source>
        <dbReference type="HAMAP-Rule" id="MF_00017"/>
    </source>
</evidence>
<dbReference type="HAMAP" id="MF_00017">
    <property type="entry name" value="RecR"/>
    <property type="match status" value="1"/>
</dbReference>
<reference evidence="9 10" key="1">
    <citation type="submission" date="2019-11" db="EMBL/GenBank/DDBJ databases">
        <title>Venatorbacter sp. nov. a predator of Campylobacter and other Gram-negative bacteria.</title>
        <authorList>
            <person name="Saeedi A."/>
            <person name="Cummings N.J."/>
            <person name="Connerton I.F."/>
            <person name="Connerton P.L."/>
        </authorList>
    </citation>
    <scope>NUCLEOTIDE SEQUENCE [LARGE SCALE GENOMIC DNA]</scope>
    <source>
        <strain evidence="9">XL5</strain>
    </source>
</reference>
<dbReference type="KEGG" id="vcw:GJQ55_06980"/>
<comment type="similarity">
    <text evidence="7">Belongs to the RecR family.</text>
</comment>
<evidence type="ECO:0000256" key="2">
    <source>
        <dbReference type="ARBA" id="ARBA00022763"/>
    </source>
</evidence>
<dbReference type="PROSITE" id="PS01300">
    <property type="entry name" value="RECR"/>
    <property type="match status" value="1"/>
</dbReference>
<evidence type="ECO:0000256" key="1">
    <source>
        <dbReference type="ARBA" id="ARBA00022723"/>
    </source>
</evidence>
<dbReference type="RefSeq" id="WP_228344275.1">
    <property type="nucleotide sequence ID" value="NZ_CP046056.1"/>
</dbReference>
<dbReference type="AlphaFoldDB" id="A0A9X7UZW4"/>
<dbReference type="InterPro" id="IPR023627">
    <property type="entry name" value="Rcmb_RecR"/>
</dbReference>
<accession>A0A9X7UZW4</accession>
<evidence type="ECO:0000256" key="3">
    <source>
        <dbReference type="ARBA" id="ARBA00022771"/>
    </source>
</evidence>
<dbReference type="InterPro" id="IPR000093">
    <property type="entry name" value="DNA_Rcmb_RecR"/>
</dbReference>
<keyword evidence="6 7" id="KW-0234">DNA repair</keyword>
<protein>
    <recommendedName>
        <fullName evidence="7">Recombination protein RecR</fullName>
    </recommendedName>
</protein>
<dbReference type="Gene3D" id="3.40.1360.10">
    <property type="match status" value="1"/>
</dbReference>
<keyword evidence="4 7" id="KW-0862">Zinc</keyword>
<evidence type="ECO:0000313" key="10">
    <source>
        <dbReference type="Proteomes" id="UP000596074"/>
    </source>
</evidence>
<dbReference type="Pfam" id="PF13662">
    <property type="entry name" value="Toprim_4"/>
    <property type="match status" value="1"/>
</dbReference>
<feature type="domain" description="RecR protein" evidence="8">
    <location>
        <begin position="55"/>
        <end position="76"/>
    </location>
</feature>
<name>A0A9X7UZW4_9GAMM</name>
<evidence type="ECO:0000313" key="9">
    <source>
        <dbReference type="EMBL" id="QQD24236.1"/>
    </source>
</evidence>
<feature type="zinc finger region" description="C4-type" evidence="7">
    <location>
        <begin position="55"/>
        <end position="70"/>
    </location>
</feature>
<proteinExistence type="inferred from homology"/>
<sequence>MLLPAAYQQLVQALDQLPAVGPRAAARLAQHLLNSDAGAALLQALQRAGAEVTQCRHCRCYSNADLCGLCGNEQRDRTRWLVVAGVDELQQAEQVGWRGLYFVLHGLLAPMSGRGPNQLGLDQLQQRVATAARPLQITLALESTAEGCATAAFIASMLAAAGVELVLQDWTEWLTLQEQA</sequence>
<keyword evidence="2 7" id="KW-0227">DNA damage</keyword>
<evidence type="ECO:0000256" key="6">
    <source>
        <dbReference type="ARBA" id="ARBA00023204"/>
    </source>
</evidence>
<keyword evidence="5 7" id="KW-0233">DNA recombination</keyword>
<evidence type="ECO:0000259" key="8">
    <source>
        <dbReference type="PROSITE" id="PS01300"/>
    </source>
</evidence>
<dbReference type="SUPFAM" id="SSF111304">
    <property type="entry name" value="Recombination protein RecR"/>
    <property type="match status" value="1"/>
</dbReference>